<gene>
    <name evidence="7" type="ORF">IAI60_08060</name>
</gene>
<evidence type="ECO:0000313" key="8">
    <source>
        <dbReference type="Proteomes" id="UP001518990"/>
    </source>
</evidence>
<dbReference type="RefSeq" id="WP_207446427.1">
    <property type="nucleotide sequence ID" value="NZ_CP061094.1"/>
</dbReference>
<comment type="similarity">
    <text evidence="2">Belongs to the isochorismate synthase family.</text>
</comment>
<keyword evidence="4 7" id="KW-0413">Isomerase</keyword>
<dbReference type="Pfam" id="PF00425">
    <property type="entry name" value="Chorismate_bind"/>
    <property type="match status" value="1"/>
</dbReference>
<evidence type="ECO:0000256" key="1">
    <source>
        <dbReference type="ARBA" id="ARBA00000799"/>
    </source>
</evidence>
<dbReference type="InterPro" id="IPR004561">
    <property type="entry name" value="IsoChor_synthase"/>
</dbReference>
<dbReference type="PANTHER" id="PTHR42839">
    <property type="entry name" value="ISOCHORISMATE SYNTHASE ENTC"/>
    <property type="match status" value="1"/>
</dbReference>
<keyword evidence="8" id="KW-1185">Reference proteome</keyword>
<sequence>MAEMTRPDAMAAPAGPPAFAFLSGRATILGHGVARALPSGPAATLAGRVADFFREAGPDAVLAGALPFDRAAGDHLVQAREVSRRAPPSAPEMPRARWTLRHDPAPEAFAGAVAEALVAMAAGDLRKVVLSRSLLAEADRPIDLSALLRRLAGDPKVTGFLVPLPDDGGAPRVLAGATPELLVGKTGRGVLSHPLAGSARRQADPVADRAAAAALERSDKDRREHALVSEFVMDTLAPYCRSLAAPEGIQLTTTATMWHLGTRIMGELKDPGVSSAELAAALHPTPAVCGVPREASARLISRLEPYDRGFYAGAVGWCDGRGDGEWHVSIRCAEIAGRRARLYAGAGIVPGSDPAAETAETAAKFGAFLNALGIDEEWRA</sequence>
<evidence type="ECO:0000256" key="3">
    <source>
        <dbReference type="ARBA" id="ARBA00012824"/>
    </source>
</evidence>
<dbReference type="InterPro" id="IPR005801">
    <property type="entry name" value="ADC_synthase"/>
</dbReference>
<organism evidence="7 8">
    <name type="scientific">Roseomonas marmotae</name>
    <dbReference type="NCBI Taxonomy" id="2768161"/>
    <lineage>
        <taxon>Bacteria</taxon>
        <taxon>Pseudomonadati</taxon>
        <taxon>Pseudomonadota</taxon>
        <taxon>Alphaproteobacteria</taxon>
        <taxon>Acetobacterales</taxon>
        <taxon>Roseomonadaceae</taxon>
        <taxon>Roseomonas</taxon>
    </lineage>
</organism>
<dbReference type="PANTHER" id="PTHR42839:SF2">
    <property type="entry name" value="ISOCHORISMATE SYNTHASE ENTC"/>
    <property type="match status" value="1"/>
</dbReference>
<protein>
    <recommendedName>
        <fullName evidence="3">isochorismate synthase</fullName>
        <ecNumber evidence="3">5.4.4.2</ecNumber>
    </recommendedName>
    <alternativeName>
        <fullName evidence="5">Isochorismate mutase</fullName>
    </alternativeName>
</protein>
<accession>A0ABS3KAT4</accession>
<dbReference type="InterPro" id="IPR015890">
    <property type="entry name" value="Chorismate_C"/>
</dbReference>
<evidence type="ECO:0000313" key="7">
    <source>
        <dbReference type="EMBL" id="MBO1074561.1"/>
    </source>
</evidence>
<dbReference type="Proteomes" id="UP001518990">
    <property type="component" value="Unassembled WGS sequence"/>
</dbReference>
<reference evidence="7 8" key="1">
    <citation type="submission" date="2020-09" db="EMBL/GenBank/DDBJ databases">
        <title>Roseomonas.</title>
        <authorList>
            <person name="Zhu W."/>
        </authorList>
    </citation>
    <scope>NUCLEOTIDE SEQUENCE [LARGE SCALE GENOMIC DNA]</scope>
    <source>
        <strain evidence="7 8">1311</strain>
    </source>
</reference>
<dbReference type="PROSITE" id="PS00789">
    <property type="entry name" value="CHORISMATE_SYNTHASE_3"/>
    <property type="match status" value="1"/>
</dbReference>
<dbReference type="InterPro" id="IPR020541">
    <property type="entry name" value="Chorismate_synthase_CS"/>
</dbReference>
<evidence type="ECO:0000256" key="4">
    <source>
        <dbReference type="ARBA" id="ARBA00023235"/>
    </source>
</evidence>
<comment type="caution">
    <text evidence="7">The sequence shown here is derived from an EMBL/GenBank/DDBJ whole genome shotgun (WGS) entry which is preliminary data.</text>
</comment>
<evidence type="ECO:0000256" key="2">
    <source>
        <dbReference type="ARBA" id="ARBA00005297"/>
    </source>
</evidence>
<dbReference type="NCBIfam" id="TIGR00543">
    <property type="entry name" value="isochor_syn"/>
    <property type="match status" value="1"/>
</dbReference>
<feature type="domain" description="Chorismate-utilising enzyme C-terminal" evidence="6">
    <location>
        <begin position="107"/>
        <end position="364"/>
    </location>
</feature>
<name>A0ABS3KAT4_9PROT</name>
<proteinExistence type="inferred from homology"/>
<dbReference type="EC" id="5.4.4.2" evidence="3"/>
<comment type="catalytic activity">
    <reaction evidence="1">
        <text>chorismate = isochorismate</text>
        <dbReference type="Rhea" id="RHEA:18985"/>
        <dbReference type="ChEBI" id="CHEBI:29748"/>
        <dbReference type="ChEBI" id="CHEBI:29780"/>
        <dbReference type="EC" id="5.4.4.2"/>
    </reaction>
</comment>
<dbReference type="GO" id="GO:0008909">
    <property type="term" value="F:isochorismate synthase activity"/>
    <property type="evidence" value="ECO:0007669"/>
    <property type="project" value="UniProtKB-EC"/>
</dbReference>
<dbReference type="SUPFAM" id="SSF56322">
    <property type="entry name" value="ADC synthase"/>
    <property type="match status" value="1"/>
</dbReference>
<evidence type="ECO:0000256" key="5">
    <source>
        <dbReference type="ARBA" id="ARBA00041564"/>
    </source>
</evidence>
<dbReference type="Gene3D" id="3.60.120.10">
    <property type="entry name" value="Anthranilate synthase"/>
    <property type="match status" value="1"/>
</dbReference>
<evidence type="ECO:0000259" key="6">
    <source>
        <dbReference type="Pfam" id="PF00425"/>
    </source>
</evidence>
<dbReference type="EMBL" id="JACTNF010000006">
    <property type="protein sequence ID" value="MBO1074561.1"/>
    <property type="molecule type" value="Genomic_DNA"/>
</dbReference>